<dbReference type="EMBL" id="MU393424">
    <property type="protein sequence ID" value="KAI4870427.1"/>
    <property type="molecule type" value="Genomic_DNA"/>
</dbReference>
<sequence length="239" mass="26361">MTAHHPLQRLASPSRQLSMLLHLAGIASFAASFKFLQGWETPMSAAFGGHFQFLTIIGLALALSTFAVGFLADATLSSRLFKLKNVLSVGSAPLEVLISILYWGLCAIDKNLVVPPDMQLGFLPDFGFHAAPAIFLAVDLLLLSPPWTIHGYSALALSETLAFLYWSWVEYCHSRNGWYPYPIFDILNTWQRALLFTFSASLMTGSTMLLKWTYGKINGIEEFKKEAVANPAGIRAKGE</sequence>
<reference evidence="1 2" key="1">
    <citation type="journal article" date="2022" name="New Phytol.">
        <title>Ecological generalism drives hyperdiversity of secondary metabolite gene clusters in xylarialean endophytes.</title>
        <authorList>
            <person name="Franco M.E.E."/>
            <person name="Wisecaver J.H."/>
            <person name="Arnold A.E."/>
            <person name="Ju Y.M."/>
            <person name="Slot J.C."/>
            <person name="Ahrendt S."/>
            <person name="Moore L.P."/>
            <person name="Eastman K.E."/>
            <person name="Scott K."/>
            <person name="Konkel Z."/>
            <person name="Mondo S.J."/>
            <person name="Kuo A."/>
            <person name="Hayes R.D."/>
            <person name="Haridas S."/>
            <person name="Andreopoulos B."/>
            <person name="Riley R."/>
            <person name="LaButti K."/>
            <person name="Pangilinan J."/>
            <person name="Lipzen A."/>
            <person name="Amirebrahimi M."/>
            <person name="Yan J."/>
            <person name="Adam C."/>
            <person name="Keymanesh K."/>
            <person name="Ng V."/>
            <person name="Louie K."/>
            <person name="Northen T."/>
            <person name="Drula E."/>
            <person name="Henrissat B."/>
            <person name="Hsieh H.M."/>
            <person name="Youens-Clark K."/>
            <person name="Lutzoni F."/>
            <person name="Miadlikowska J."/>
            <person name="Eastwood D.C."/>
            <person name="Hamelin R.C."/>
            <person name="Grigoriev I.V."/>
            <person name="U'Ren J.M."/>
        </authorList>
    </citation>
    <scope>NUCLEOTIDE SEQUENCE [LARGE SCALE GENOMIC DNA]</scope>
    <source>
        <strain evidence="1 2">CBS 119005</strain>
    </source>
</reference>
<evidence type="ECO:0000313" key="2">
    <source>
        <dbReference type="Proteomes" id="UP001497700"/>
    </source>
</evidence>
<evidence type="ECO:0000313" key="1">
    <source>
        <dbReference type="EMBL" id="KAI4870427.1"/>
    </source>
</evidence>
<name>A0ACB9ZFA7_9PEZI</name>
<protein>
    <submittedName>
        <fullName evidence="1">FAR-17a/AIG1-like protein</fullName>
    </submittedName>
</protein>
<comment type="caution">
    <text evidence="1">The sequence shown here is derived from an EMBL/GenBank/DDBJ whole genome shotgun (WGS) entry which is preliminary data.</text>
</comment>
<accession>A0ACB9ZFA7</accession>
<dbReference type="Proteomes" id="UP001497700">
    <property type="component" value="Unassembled WGS sequence"/>
</dbReference>
<gene>
    <name evidence="1" type="ORF">F4820DRAFT_255471</name>
</gene>
<keyword evidence="2" id="KW-1185">Reference proteome</keyword>
<proteinExistence type="predicted"/>
<organism evidence="1 2">
    <name type="scientific">Hypoxylon rubiginosum</name>
    <dbReference type="NCBI Taxonomy" id="110542"/>
    <lineage>
        <taxon>Eukaryota</taxon>
        <taxon>Fungi</taxon>
        <taxon>Dikarya</taxon>
        <taxon>Ascomycota</taxon>
        <taxon>Pezizomycotina</taxon>
        <taxon>Sordariomycetes</taxon>
        <taxon>Xylariomycetidae</taxon>
        <taxon>Xylariales</taxon>
        <taxon>Hypoxylaceae</taxon>
        <taxon>Hypoxylon</taxon>
    </lineage>
</organism>